<feature type="domain" description="YncI copper-binding" evidence="3">
    <location>
        <begin position="186"/>
        <end position="245"/>
    </location>
</feature>
<comment type="caution">
    <text evidence="4">The sequence shown here is derived from an EMBL/GenBank/DDBJ whole genome shotgun (WGS) entry which is preliminary data.</text>
</comment>
<evidence type="ECO:0000259" key="3">
    <source>
        <dbReference type="Pfam" id="PF07987"/>
    </source>
</evidence>
<reference evidence="5" key="1">
    <citation type="submission" date="2023-07" db="EMBL/GenBank/DDBJ databases">
        <title>30 novel species of actinomycetes from the DSMZ collection.</title>
        <authorList>
            <person name="Nouioui I."/>
        </authorList>
    </citation>
    <scope>NUCLEOTIDE SEQUENCE [LARGE SCALE GENOMIC DNA]</scope>
    <source>
        <strain evidence="5">DSM 46792</strain>
    </source>
</reference>
<dbReference type="InterPro" id="IPR012533">
    <property type="entry name" value="YcnI-copper_dom"/>
</dbReference>
<dbReference type="RefSeq" id="WP_311345031.1">
    <property type="nucleotide sequence ID" value="NZ_JAVREI010000005.1"/>
</dbReference>
<evidence type="ECO:0000256" key="2">
    <source>
        <dbReference type="SAM" id="Phobius"/>
    </source>
</evidence>
<protein>
    <submittedName>
        <fullName evidence="4">DUF1775 domain-containing protein</fullName>
    </submittedName>
</protein>
<keyword evidence="2" id="KW-0472">Membrane</keyword>
<dbReference type="EMBL" id="JAVREI010000005">
    <property type="protein sequence ID" value="MDT0276217.1"/>
    <property type="molecule type" value="Genomic_DNA"/>
</dbReference>
<keyword evidence="5" id="KW-1185">Reference proteome</keyword>
<feature type="transmembrane region" description="Helical" evidence="2">
    <location>
        <begin position="291"/>
        <end position="313"/>
    </location>
</feature>
<evidence type="ECO:0000256" key="1">
    <source>
        <dbReference type="SAM" id="MobiDB-lite"/>
    </source>
</evidence>
<proteinExistence type="predicted"/>
<dbReference type="InterPro" id="IPR038507">
    <property type="entry name" value="YcnI-like_sf"/>
</dbReference>
<dbReference type="Gene3D" id="2.60.40.2230">
    <property type="entry name" value="Uncharacterised protein YcnI-like PF07987, DUF1775"/>
    <property type="match status" value="1"/>
</dbReference>
<dbReference type="Proteomes" id="UP001183222">
    <property type="component" value="Unassembled WGS sequence"/>
</dbReference>
<evidence type="ECO:0000313" key="5">
    <source>
        <dbReference type="Proteomes" id="UP001183222"/>
    </source>
</evidence>
<name>A0ABU2K7R4_9ACTN</name>
<feature type="region of interest" description="Disordered" evidence="1">
    <location>
        <begin position="250"/>
        <end position="288"/>
    </location>
</feature>
<dbReference type="Pfam" id="PF07987">
    <property type="entry name" value="DUF1775"/>
    <property type="match status" value="1"/>
</dbReference>
<sequence>MLGDSGRQLAYLGSELVHGQLTPDQRPEDPHAGAVGEHPERLDSQIHLVIQERSATSLVICTHTQIVLQVTPWNYGRPADDQCLVPTHASGRRRTALALPAALGILLATAAPAAAHIDVTADGAQAGAGPVTLSFSAAAESDSVGIAGVKTQLPAGISPADVALAGAPAGWVLTPTTDGFEIAGPPIEPGVAAEYSVTVAQLPVGATELVFPTIQRYADGREDAWIEPAVEGAPEPQQPAPTLTVAPAAAPVSGEPATPTSSSAASSTQAQPSATTETDTASEADEQSSNAGTIALVVAVLAIAAVGGGAWWWRSRRSS</sequence>
<keyword evidence="2" id="KW-1133">Transmembrane helix</keyword>
<feature type="compositionally biased region" description="Low complexity" evidence="1">
    <location>
        <begin position="250"/>
        <end position="279"/>
    </location>
</feature>
<organism evidence="4 5">
    <name type="scientific">Blastococcus goldschmidtiae</name>
    <dbReference type="NCBI Taxonomy" id="3075546"/>
    <lineage>
        <taxon>Bacteria</taxon>
        <taxon>Bacillati</taxon>
        <taxon>Actinomycetota</taxon>
        <taxon>Actinomycetes</taxon>
        <taxon>Geodermatophilales</taxon>
        <taxon>Geodermatophilaceae</taxon>
        <taxon>Blastococcus</taxon>
    </lineage>
</organism>
<keyword evidence="2" id="KW-0812">Transmembrane</keyword>
<accession>A0ABU2K7R4</accession>
<evidence type="ECO:0000313" key="4">
    <source>
        <dbReference type="EMBL" id="MDT0276217.1"/>
    </source>
</evidence>
<gene>
    <name evidence="4" type="ORF">RM425_09935</name>
</gene>